<dbReference type="PANTHER" id="PTHR11412">
    <property type="entry name" value="MACROGLOBULIN / COMPLEMENT"/>
    <property type="match status" value="1"/>
</dbReference>
<evidence type="ECO:0000256" key="3">
    <source>
        <dbReference type="ARBA" id="ARBA00022729"/>
    </source>
</evidence>
<feature type="domain" description="Alpha-2-macroglobulin bait region" evidence="7">
    <location>
        <begin position="450"/>
        <end position="560"/>
    </location>
</feature>
<dbReference type="Pfam" id="PF17791">
    <property type="entry name" value="MG3"/>
    <property type="match status" value="1"/>
</dbReference>
<dbReference type="InterPro" id="IPR013783">
    <property type="entry name" value="Ig-like_fold"/>
</dbReference>
<name>A0A9Y4TQE7_9TELE</name>
<evidence type="ECO:0000259" key="7">
    <source>
        <dbReference type="SMART" id="SM01359"/>
    </source>
</evidence>
<feature type="chain" id="PRO_5041422263" evidence="6">
    <location>
        <begin position="28"/>
        <end position="561"/>
    </location>
</feature>
<dbReference type="SMART" id="SM01359">
    <property type="entry name" value="A2M_N_2"/>
    <property type="match status" value="1"/>
</dbReference>
<sequence>MGLSGIQTWTWTLFVCLSWMPTGQTLAGPQYMVAIPAVLEAGAETKFCASLLKPSETLITTVTLMSKETNTTLLEKTSNTEFHTCIQFQVPLVQNEEQHKFEVEVRGDTFYSKKVQSVLVKVYKPMTFVQTDKPIYLPGQTVHFRVITLDTKFRPAHQLYTFIGVEDAKDNRIGQWLNKTSGGKILQLSHSLNSESHEGLYKVIVKTDETTIQHSFKVKKYVLPKFDVKINAFDEINIAQKEVTVDVCATYTYGQPVPGTAELKICKYYGMSRYGSEQCQNKAKQTNKSGCATFTFRVSSTMSRQLFPYLGVFGETKVILQAKVTEDGTGISQPQEKEIKVSQIVTKLSFIDTPKTYIPGSTVEVKVKVVHYNNTPIADKVVHLFNRQRKQSIATDSNGIAAFSLNTTNLDGDLRLRAEVTSGRLYWLGRQNDAEVGIIIRSSVTAEGSLEVKKKDEQLRCHSEETVFIKYSIFGQNENSVDVMHLVLSRGAITMQGSTKVHVQNQQVNEGEVSFNLTVSPEMAPDIQVVAYAVLHDGTVIKHSADFSTEKCFSHKVSEGR</sequence>
<evidence type="ECO:0000256" key="1">
    <source>
        <dbReference type="ARBA" id="ARBA00010952"/>
    </source>
</evidence>
<dbReference type="Gene3D" id="2.60.40.1930">
    <property type="match status" value="2"/>
</dbReference>
<feature type="signal peptide" evidence="6">
    <location>
        <begin position="1"/>
        <end position="27"/>
    </location>
</feature>
<dbReference type="RefSeq" id="XP_008296528.1">
    <property type="nucleotide sequence ID" value="XM_008298306.1"/>
</dbReference>
<dbReference type="GeneID" id="103369558"/>
<dbReference type="FunFam" id="2.60.40.1930:FF:000001">
    <property type="entry name" value="CD109 isoform 3"/>
    <property type="match status" value="1"/>
</dbReference>
<dbReference type="InterPro" id="IPR040839">
    <property type="entry name" value="MG4"/>
</dbReference>
<dbReference type="Gene3D" id="2.60.40.10">
    <property type="entry name" value="Immunoglobulins"/>
    <property type="match status" value="1"/>
</dbReference>
<dbReference type="Pfam" id="PF17789">
    <property type="entry name" value="MG4"/>
    <property type="match status" value="1"/>
</dbReference>
<evidence type="ECO:0000313" key="8">
    <source>
        <dbReference type="Proteomes" id="UP000694891"/>
    </source>
</evidence>
<keyword evidence="5" id="KW-0325">Glycoprotein</keyword>
<accession>A0A9Y4TQE7</accession>
<dbReference type="InterPro" id="IPR041555">
    <property type="entry name" value="MG3"/>
</dbReference>
<evidence type="ECO:0000256" key="5">
    <source>
        <dbReference type="ARBA" id="ARBA00023180"/>
    </source>
</evidence>
<keyword evidence="8" id="KW-1185">Reference proteome</keyword>
<evidence type="ECO:0000313" key="9">
    <source>
        <dbReference type="RefSeq" id="XP_008296528.1"/>
    </source>
</evidence>
<evidence type="ECO:0000256" key="2">
    <source>
        <dbReference type="ARBA" id="ARBA00022690"/>
    </source>
</evidence>
<protein>
    <submittedName>
        <fullName evidence="9">Alpha-2-macroglobulin-like</fullName>
    </submittedName>
</protein>
<dbReference type="Gene3D" id="2.60.40.1940">
    <property type="match status" value="1"/>
</dbReference>
<dbReference type="Pfam" id="PF07703">
    <property type="entry name" value="A2M_BRD"/>
    <property type="match status" value="1"/>
</dbReference>
<keyword evidence="2" id="KW-0646">Protease inhibitor</keyword>
<dbReference type="InterPro" id="IPR002890">
    <property type="entry name" value="MG2"/>
</dbReference>
<proteinExistence type="inferred from homology"/>
<dbReference type="Pfam" id="PF01835">
    <property type="entry name" value="MG2"/>
    <property type="match status" value="1"/>
</dbReference>
<reference evidence="9" key="1">
    <citation type="submission" date="2025-08" db="UniProtKB">
        <authorList>
            <consortium name="RefSeq"/>
        </authorList>
    </citation>
    <scope>IDENTIFICATION</scope>
</reference>
<keyword evidence="4" id="KW-0722">Serine protease inhibitor</keyword>
<evidence type="ECO:0000256" key="6">
    <source>
        <dbReference type="SAM" id="SignalP"/>
    </source>
</evidence>
<keyword evidence="3 6" id="KW-0732">Signal</keyword>
<gene>
    <name evidence="9" type="primary">LOC103369558</name>
</gene>
<evidence type="ECO:0000256" key="4">
    <source>
        <dbReference type="ARBA" id="ARBA00022900"/>
    </source>
</evidence>
<dbReference type="GO" id="GO:0004867">
    <property type="term" value="F:serine-type endopeptidase inhibitor activity"/>
    <property type="evidence" value="ECO:0007669"/>
    <property type="project" value="UniProtKB-KW"/>
</dbReference>
<dbReference type="Proteomes" id="UP000694891">
    <property type="component" value="Unplaced"/>
</dbReference>
<dbReference type="AlphaFoldDB" id="A0A9Y4TQE7"/>
<dbReference type="InterPro" id="IPR050473">
    <property type="entry name" value="A2M/Complement_sys"/>
</dbReference>
<comment type="similarity">
    <text evidence="1">Belongs to the protease inhibitor I39 (alpha-2-macroglobulin) family.</text>
</comment>
<dbReference type="InterPro" id="IPR011625">
    <property type="entry name" value="A2M_N_BRD"/>
</dbReference>
<dbReference type="PANTHER" id="PTHR11412:SF150">
    <property type="entry name" value="ALPHA-2-MACROGLOBULIN-RELATED"/>
    <property type="match status" value="1"/>
</dbReference>
<organism evidence="8 9">
    <name type="scientific">Stegastes partitus</name>
    <name type="common">bicolor damselfish</name>
    <dbReference type="NCBI Taxonomy" id="144197"/>
    <lineage>
        <taxon>Eukaryota</taxon>
        <taxon>Metazoa</taxon>
        <taxon>Chordata</taxon>
        <taxon>Craniata</taxon>
        <taxon>Vertebrata</taxon>
        <taxon>Euteleostomi</taxon>
        <taxon>Actinopterygii</taxon>
        <taxon>Neopterygii</taxon>
        <taxon>Teleostei</taxon>
        <taxon>Neoteleostei</taxon>
        <taxon>Acanthomorphata</taxon>
        <taxon>Ovalentaria</taxon>
        <taxon>Pomacentridae</taxon>
        <taxon>Stegastes</taxon>
    </lineage>
</organism>